<accession>A0A2W5SSF3</accession>
<comment type="caution">
    <text evidence="1">The sequence shown here is derived from an EMBL/GenBank/DDBJ whole genome shotgun (WGS) entry which is preliminary data.</text>
</comment>
<dbReference type="PANTHER" id="PTHR36698">
    <property type="entry name" value="BLL5892 PROTEIN"/>
    <property type="match status" value="1"/>
</dbReference>
<proteinExistence type="predicted"/>
<dbReference type="PANTHER" id="PTHR36698:SF2">
    <property type="entry name" value="MCE_MLAD DOMAIN-CONTAINING PROTEIN"/>
    <property type="match status" value="1"/>
</dbReference>
<protein>
    <submittedName>
        <fullName evidence="1">MCE family protein</fullName>
    </submittedName>
</protein>
<gene>
    <name evidence="1" type="ORF">DI536_36975</name>
</gene>
<feature type="non-terminal residue" evidence="1">
    <location>
        <position position="1"/>
    </location>
</feature>
<evidence type="ECO:0000313" key="1">
    <source>
        <dbReference type="EMBL" id="PZR02445.1"/>
    </source>
</evidence>
<sequence>DGLESLITSARDAAQNLDKTLTTTNGTIERLDQNLVRELPGILDKLDKTLTKLDSAAGNADAILGENRAAISSFANDGLGQLGPTLTELRGLVRDLRRVSDRLEGNPARYLLGRDAPKEFDPK</sequence>
<dbReference type="EMBL" id="QFQP01000196">
    <property type="protein sequence ID" value="PZR02445.1"/>
    <property type="molecule type" value="Genomic_DNA"/>
</dbReference>
<evidence type="ECO:0000313" key="2">
    <source>
        <dbReference type="Proteomes" id="UP000249061"/>
    </source>
</evidence>
<reference evidence="1 2" key="1">
    <citation type="submission" date="2017-08" db="EMBL/GenBank/DDBJ databases">
        <title>Infants hospitalized years apart are colonized by the same room-sourced microbial strains.</title>
        <authorList>
            <person name="Brooks B."/>
            <person name="Olm M.R."/>
            <person name="Firek B.A."/>
            <person name="Baker R."/>
            <person name="Thomas B.C."/>
            <person name="Morowitz M.J."/>
            <person name="Banfield J.F."/>
        </authorList>
    </citation>
    <scope>NUCLEOTIDE SEQUENCE [LARGE SCALE GENOMIC DNA]</scope>
    <source>
        <strain evidence="1">S2_003_000_R2_14</strain>
    </source>
</reference>
<dbReference type="AlphaFoldDB" id="A0A2W5SSF3"/>
<dbReference type="Proteomes" id="UP000249061">
    <property type="component" value="Unassembled WGS sequence"/>
</dbReference>
<name>A0A2W5SSF3_9BACT</name>
<organism evidence="1 2">
    <name type="scientific">Archangium gephyra</name>
    <dbReference type="NCBI Taxonomy" id="48"/>
    <lineage>
        <taxon>Bacteria</taxon>
        <taxon>Pseudomonadati</taxon>
        <taxon>Myxococcota</taxon>
        <taxon>Myxococcia</taxon>
        <taxon>Myxococcales</taxon>
        <taxon>Cystobacterineae</taxon>
        <taxon>Archangiaceae</taxon>
        <taxon>Archangium</taxon>
    </lineage>
</organism>